<proteinExistence type="predicted"/>
<reference evidence="2 3" key="1">
    <citation type="submission" date="2018-03" db="EMBL/GenBank/DDBJ databases">
        <title>Genome assembly of novel Miniimonas species PCH200.</title>
        <authorList>
            <person name="Thakur V."/>
            <person name="Kumar V."/>
            <person name="Singh D."/>
        </authorList>
    </citation>
    <scope>NUCLEOTIDE SEQUENCE [LARGE SCALE GENOMIC DNA]</scope>
    <source>
        <strain evidence="2 3">PCH200</strain>
    </source>
</reference>
<sequence>MDDAGLIARPVVDVSQDGRGTFITLTGEIDVSASGDLADAVAQAEKASRRTSVDASGITFMDSSGIALLARLATRTPGPLRVIDPPEVVRFLLDVTRIGDMVEIVEGGAPDPDTEPFSAA</sequence>
<dbReference type="Proteomes" id="UP000245166">
    <property type="component" value="Unassembled WGS sequence"/>
</dbReference>
<keyword evidence="3" id="KW-1185">Reference proteome</keyword>
<dbReference type="Gene3D" id="3.30.750.24">
    <property type="entry name" value="STAS domain"/>
    <property type="match status" value="1"/>
</dbReference>
<dbReference type="CDD" id="cd07043">
    <property type="entry name" value="STAS_anti-anti-sigma_factors"/>
    <property type="match status" value="1"/>
</dbReference>
<dbReference type="EMBL" id="PYHR01000002">
    <property type="protein sequence ID" value="PWD51688.1"/>
    <property type="molecule type" value="Genomic_DNA"/>
</dbReference>
<dbReference type="InterPro" id="IPR036513">
    <property type="entry name" value="STAS_dom_sf"/>
</dbReference>
<protein>
    <submittedName>
        <fullName evidence="2">Sulfate transporter</fullName>
    </submittedName>
</protein>
<dbReference type="Pfam" id="PF13466">
    <property type="entry name" value="STAS_2"/>
    <property type="match status" value="1"/>
</dbReference>
<dbReference type="InterPro" id="IPR058548">
    <property type="entry name" value="MlaB-like_STAS"/>
</dbReference>
<dbReference type="RefSeq" id="WP_109230068.1">
    <property type="nucleotide sequence ID" value="NZ_PYHR01000002.1"/>
</dbReference>
<accession>A0A2U1ZXH3</accession>
<evidence type="ECO:0000313" key="2">
    <source>
        <dbReference type="EMBL" id="PWD51688.1"/>
    </source>
</evidence>
<gene>
    <name evidence="2" type="ORF">C8046_14565</name>
</gene>
<comment type="caution">
    <text evidence="2">The sequence shown here is derived from an EMBL/GenBank/DDBJ whole genome shotgun (WGS) entry which is preliminary data.</text>
</comment>
<evidence type="ECO:0000259" key="1">
    <source>
        <dbReference type="PROSITE" id="PS50801"/>
    </source>
</evidence>
<organism evidence="2 3">
    <name type="scientific">Serinibacter arcticus</name>
    <dbReference type="NCBI Taxonomy" id="1655435"/>
    <lineage>
        <taxon>Bacteria</taxon>
        <taxon>Bacillati</taxon>
        <taxon>Actinomycetota</taxon>
        <taxon>Actinomycetes</taxon>
        <taxon>Micrococcales</taxon>
        <taxon>Beutenbergiaceae</taxon>
        <taxon>Serinibacter</taxon>
    </lineage>
</organism>
<dbReference type="OrthoDB" id="4827422at2"/>
<dbReference type="InterPro" id="IPR002645">
    <property type="entry name" value="STAS_dom"/>
</dbReference>
<name>A0A2U1ZXH3_9MICO</name>
<dbReference type="AlphaFoldDB" id="A0A2U1ZXH3"/>
<feature type="domain" description="STAS" evidence="1">
    <location>
        <begin position="23"/>
        <end position="103"/>
    </location>
</feature>
<dbReference type="PROSITE" id="PS50801">
    <property type="entry name" value="STAS"/>
    <property type="match status" value="1"/>
</dbReference>
<dbReference type="SUPFAM" id="SSF52091">
    <property type="entry name" value="SpoIIaa-like"/>
    <property type="match status" value="1"/>
</dbReference>
<evidence type="ECO:0000313" key="3">
    <source>
        <dbReference type="Proteomes" id="UP000245166"/>
    </source>
</evidence>